<evidence type="ECO:0000313" key="1">
    <source>
        <dbReference type="EMBL" id="QCL96067.1"/>
    </source>
</evidence>
<gene>
    <name evidence="1" type="ORF">CFBP7129_17530</name>
</gene>
<proteinExistence type="predicted"/>
<name>A0A4D7YL13_AGRTU</name>
<sequence length="171" mass="18474">MEDETGTSAKLCTCEEVAHGALGKVANDEKLARVIMSPTHFKKNGELKPGAFPLSHIRQSGLSLFRTDRMTKEDIVRIAGAIAPPNQTPHSLAIAVAADIRSIELVEGEQALCVLDDPVLNSPPFPDNPAHAIAISSTDRTSEDCDPEVLELQEALLTKFKAQLRRIPDGI</sequence>
<reference evidence="1 2" key="1">
    <citation type="submission" date="2019-04" db="EMBL/GenBank/DDBJ databases">
        <title>Complete genome sequence of Agrobacterium tumefaciens CFBP7129.</title>
        <authorList>
            <person name="Haryono M."/>
            <person name="Lin Y.-C."/>
            <person name="Lai E.-M."/>
            <person name="Kuo C.-H."/>
        </authorList>
    </citation>
    <scope>NUCLEOTIDE SEQUENCE [LARGE SCALE GENOMIC DNA]</scope>
    <source>
        <strain evidence="1 2">CFBP7129</strain>
    </source>
</reference>
<dbReference type="RefSeq" id="WP_137004899.1">
    <property type="nucleotide sequence ID" value="NZ_CP039923.1"/>
</dbReference>
<organism evidence="1 2">
    <name type="scientific">Agrobacterium tumefaciens</name>
    <dbReference type="NCBI Taxonomy" id="358"/>
    <lineage>
        <taxon>Bacteria</taxon>
        <taxon>Pseudomonadati</taxon>
        <taxon>Pseudomonadota</taxon>
        <taxon>Alphaproteobacteria</taxon>
        <taxon>Hyphomicrobiales</taxon>
        <taxon>Rhizobiaceae</taxon>
        <taxon>Rhizobium/Agrobacterium group</taxon>
        <taxon>Agrobacterium</taxon>
        <taxon>Agrobacterium tumefaciens complex</taxon>
    </lineage>
</organism>
<accession>A0A4D7YL13</accession>
<evidence type="ECO:0000313" key="2">
    <source>
        <dbReference type="Proteomes" id="UP000298649"/>
    </source>
</evidence>
<protein>
    <submittedName>
        <fullName evidence="1">Uncharacterized protein</fullName>
    </submittedName>
</protein>
<dbReference type="AlphaFoldDB" id="A0A4D7YL13"/>
<dbReference type="EMBL" id="CP039923">
    <property type="protein sequence ID" value="QCL96067.1"/>
    <property type="molecule type" value="Genomic_DNA"/>
</dbReference>
<dbReference type="Proteomes" id="UP000298649">
    <property type="component" value="Chromosome linear"/>
</dbReference>